<evidence type="ECO:0000259" key="4">
    <source>
        <dbReference type="PROSITE" id="PS50887"/>
    </source>
</evidence>
<keyword evidence="2" id="KW-0238">DNA-binding</keyword>
<gene>
    <name evidence="5" type="ORF">IWA51_09200</name>
</gene>
<keyword evidence="3" id="KW-0804">Transcription</keyword>
<dbReference type="Gene3D" id="3.40.50.2300">
    <property type="match status" value="2"/>
</dbReference>
<dbReference type="InterPro" id="IPR028082">
    <property type="entry name" value="Peripla_BP_I"/>
</dbReference>
<dbReference type="CDD" id="cd01949">
    <property type="entry name" value="GGDEF"/>
    <property type="match status" value="1"/>
</dbReference>
<dbReference type="NCBIfam" id="TIGR00254">
    <property type="entry name" value="GGDEF"/>
    <property type="match status" value="1"/>
</dbReference>
<dbReference type="InterPro" id="IPR043128">
    <property type="entry name" value="Rev_trsase/Diguanyl_cyclase"/>
</dbReference>
<name>A0A7T3V4Q2_9SPIR</name>
<feature type="domain" description="GGDEF" evidence="4">
    <location>
        <begin position="520"/>
        <end position="650"/>
    </location>
</feature>
<dbReference type="SUPFAM" id="SSF53822">
    <property type="entry name" value="Periplasmic binding protein-like I"/>
    <property type="match status" value="1"/>
</dbReference>
<evidence type="ECO:0000313" key="6">
    <source>
        <dbReference type="Proteomes" id="UP000595224"/>
    </source>
</evidence>
<evidence type="ECO:0000313" key="5">
    <source>
        <dbReference type="EMBL" id="QQA00444.1"/>
    </source>
</evidence>
<evidence type="ECO:0000256" key="3">
    <source>
        <dbReference type="ARBA" id="ARBA00023163"/>
    </source>
</evidence>
<proteinExistence type="predicted"/>
<dbReference type="EMBL" id="CP064936">
    <property type="protein sequence ID" value="QQA00444.1"/>
    <property type="molecule type" value="Genomic_DNA"/>
</dbReference>
<dbReference type="PANTHER" id="PTHR30146">
    <property type="entry name" value="LACI-RELATED TRANSCRIPTIONAL REPRESSOR"/>
    <property type="match status" value="1"/>
</dbReference>
<dbReference type="InterPro" id="IPR000160">
    <property type="entry name" value="GGDEF_dom"/>
</dbReference>
<evidence type="ECO:0000256" key="2">
    <source>
        <dbReference type="ARBA" id="ARBA00023125"/>
    </source>
</evidence>
<dbReference type="CDD" id="cd06267">
    <property type="entry name" value="PBP1_LacI_sugar_binding-like"/>
    <property type="match status" value="1"/>
</dbReference>
<dbReference type="AlphaFoldDB" id="A0A7T3V4Q2"/>
<dbReference type="KEGG" id="tper:IWA51_09200"/>
<dbReference type="SMART" id="SM00267">
    <property type="entry name" value="GGDEF"/>
    <property type="match status" value="1"/>
</dbReference>
<dbReference type="RefSeq" id="WP_198442190.1">
    <property type="nucleotide sequence ID" value="NZ_CBCSHE010000001.1"/>
</dbReference>
<dbReference type="InterPro" id="IPR046335">
    <property type="entry name" value="LacI/GalR-like_sensor"/>
</dbReference>
<keyword evidence="6" id="KW-1185">Reference proteome</keyword>
<dbReference type="GO" id="GO:0000976">
    <property type="term" value="F:transcription cis-regulatory region binding"/>
    <property type="evidence" value="ECO:0007669"/>
    <property type="project" value="TreeGrafter"/>
</dbReference>
<dbReference type="PANTHER" id="PTHR30146:SF24">
    <property type="entry name" value="XYLOSE OPERON REGULATORY PROTEIN"/>
    <property type="match status" value="1"/>
</dbReference>
<evidence type="ECO:0000256" key="1">
    <source>
        <dbReference type="ARBA" id="ARBA00023015"/>
    </source>
</evidence>
<dbReference type="Pfam" id="PF13377">
    <property type="entry name" value="Peripla_BP_3"/>
    <property type="match status" value="1"/>
</dbReference>
<accession>A0A7T3V4Q2</accession>
<dbReference type="Proteomes" id="UP000595224">
    <property type="component" value="Chromosome"/>
</dbReference>
<dbReference type="SUPFAM" id="SSF55073">
    <property type="entry name" value="Nucleotide cyclase"/>
    <property type="match status" value="1"/>
</dbReference>
<protein>
    <submittedName>
        <fullName evidence="5">GGDEF domain-containing protein</fullName>
    </submittedName>
</protein>
<reference evidence="5 6" key="1">
    <citation type="submission" date="2020-11" db="EMBL/GenBank/DDBJ databases">
        <title>Treponema Peruensis nv. sp., first commensal Treponema isolated from human feces.</title>
        <authorList>
            <person name="Belkhou C."/>
            <person name="Raes J."/>
        </authorList>
    </citation>
    <scope>NUCLEOTIDE SEQUENCE [LARGE SCALE GENOMIC DNA]</scope>
    <source>
        <strain evidence="5 6">RCC2812</strain>
    </source>
</reference>
<sequence length="650" mass="72175">MRLKKRVALLIDYVETEYSQRLVRGASDYLSKHNAELVVFPAGTINAVNFSYNYQYLAVASHVTPQNVDGIIFMTGSHLNNVTPEYMHSYLKSFAPVPVVSIGYKFDDIPSVVSSCAGSMYDLVSHIITTHGRRKIALMGVEGNSQEVSDRKSAFLNTLKQFRVEFDPSREIYGGFTYDTARSALRSYLSKKGQFDFDAIVALNDEMAFACLDIFKENGISVPEDIVVTGFDDEIRSSYVTPTLSTVNQNVEQQAYSAAEILLNIIEGKDTVLSVRVPSEAVFRQSCGCVPPGAHDCEGIDVRGKTVVANSELKVFDISQWYDNRNQFVQVIQLFSDIQVDISIDVLRSRIKSDLSGFGIKSAAVCLFSRPVETDRFEYFPLPPGANVFCAFDKDNCFSLTGDSITFDPRKTMVPEGIFASLDGMYVCSLYRARVLYGYIIYRPGSYDITVYSMVCKLLSSSIASAVSVSAARQRQSKLQKEYDAACAVSVTDDMTGLLNRRGFMSLGTKALENAFLSGTSGLVLFGDMDGLKKINDTYGHSAGDRAIKAEARILKEAFRSSDILGRLGGDEFAIIASGLGEERFQEIKTTLDSKCEEYNCTSGEPYVLSLSMGYSVFHPMMREYDIKILLELADEALYEEKKHKKSLCR</sequence>
<dbReference type="PROSITE" id="PS50887">
    <property type="entry name" value="GGDEF"/>
    <property type="match status" value="1"/>
</dbReference>
<dbReference type="GO" id="GO:0003700">
    <property type="term" value="F:DNA-binding transcription factor activity"/>
    <property type="evidence" value="ECO:0007669"/>
    <property type="project" value="TreeGrafter"/>
</dbReference>
<dbReference type="Pfam" id="PF00990">
    <property type="entry name" value="GGDEF"/>
    <property type="match status" value="1"/>
</dbReference>
<organism evidence="5 6">
    <name type="scientific">Treponema peruense</name>
    <dbReference type="NCBI Taxonomy" id="2787628"/>
    <lineage>
        <taxon>Bacteria</taxon>
        <taxon>Pseudomonadati</taxon>
        <taxon>Spirochaetota</taxon>
        <taxon>Spirochaetia</taxon>
        <taxon>Spirochaetales</taxon>
        <taxon>Treponemataceae</taxon>
        <taxon>Treponema</taxon>
    </lineage>
</organism>
<keyword evidence="1" id="KW-0805">Transcription regulation</keyword>
<dbReference type="Gene3D" id="3.30.70.270">
    <property type="match status" value="1"/>
</dbReference>
<dbReference type="InterPro" id="IPR029787">
    <property type="entry name" value="Nucleotide_cyclase"/>
</dbReference>